<dbReference type="PRINTS" id="PR00039">
    <property type="entry name" value="HTHLYSR"/>
</dbReference>
<proteinExistence type="inferred from homology"/>
<dbReference type="PANTHER" id="PTHR30118">
    <property type="entry name" value="HTH-TYPE TRANSCRIPTIONAL REGULATOR LEUO-RELATED"/>
    <property type="match status" value="1"/>
</dbReference>
<evidence type="ECO:0000313" key="6">
    <source>
        <dbReference type="EMBL" id="MDN2483349.1"/>
    </source>
</evidence>
<dbReference type="SUPFAM" id="SSF53850">
    <property type="entry name" value="Periplasmic binding protein-like II"/>
    <property type="match status" value="1"/>
</dbReference>
<dbReference type="InterPro" id="IPR050389">
    <property type="entry name" value="LysR-type_TF"/>
</dbReference>
<evidence type="ECO:0000259" key="5">
    <source>
        <dbReference type="PROSITE" id="PS50931"/>
    </source>
</evidence>
<dbReference type="InterPro" id="IPR005119">
    <property type="entry name" value="LysR_subst-bd"/>
</dbReference>
<name>A0ABT7Y6I4_9VIBR</name>
<feature type="domain" description="HTH lysR-type" evidence="5">
    <location>
        <begin position="6"/>
        <end position="63"/>
    </location>
</feature>
<dbReference type="Pfam" id="PF03466">
    <property type="entry name" value="LysR_substrate"/>
    <property type="match status" value="1"/>
</dbReference>
<accession>A0ABT7Y6I4</accession>
<protein>
    <submittedName>
        <fullName evidence="6">LysR family transcriptional regulator</fullName>
    </submittedName>
</protein>
<dbReference type="PANTHER" id="PTHR30118:SF6">
    <property type="entry name" value="HTH-TYPE TRANSCRIPTIONAL REGULATOR LEUO"/>
    <property type="match status" value="1"/>
</dbReference>
<evidence type="ECO:0000313" key="7">
    <source>
        <dbReference type="Proteomes" id="UP001169719"/>
    </source>
</evidence>
<dbReference type="InterPro" id="IPR036390">
    <property type="entry name" value="WH_DNA-bd_sf"/>
</dbReference>
<keyword evidence="4" id="KW-0804">Transcription</keyword>
<dbReference type="Proteomes" id="UP001169719">
    <property type="component" value="Unassembled WGS sequence"/>
</dbReference>
<keyword evidence="7" id="KW-1185">Reference proteome</keyword>
<evidence type="ECO:0000256" key="1">
    <source>
        <dbReference type="ARBA" id="ARBA00009437"/>
    </source>
</evidence>
<dbReference type="Gene3D" id="1.10.10.10">
    <property type="entry name" value="Winged helix-like DNA-binding domain superfamily/Winged helix DNA-binding domain"/>
    <property type="match status" value="1"/>
</dbReference>
<dbReference type="SUPFAM" id="SSF46785">
    <property type="entry name" value="Winged helix' DNA-binding domain"/>
    <property type="match status" value="1"/>
</dbReference>
<keyword evidence="3" id="KW-0238">DNA-binding</keyword>
<dbReference type="Gene3D" id="3.40.190.10">
    <property type="entry name" value="Periplasmic binding protein-like II"/>
    <property type="match status" value="2"/>
</dbReference>
<dbReference type="Pfam" id="PF00126">
    <property type="entry name" value="HTH_1"/>
    <property type="match status" value="1"/>
</dbReference>
<sequence length="312" mass="36261">MNNDIPNFNLLAILAAVIEQGSLSKAAEHLNTNQSTVSTAMTRLSKQLGQELYQRKGRTIEPTSYAMSLYKQIKDPIAQLNNVFQSLGDFNAENAQRQFVISAPEHLQWIVMHEFKRIASKGITLEVYEHPFSEEEMYNDLLSQKFDLLIDILPSKQPNVISKKLMENRFVVVCSRAHPRIQETLSEAQFIDEQHALLERKRDSQYSLSRYTDIDLSKRKVAYHGRTLFSNLMLCSQTDYITVVPLSLALQFQERLQLQIFEPPFEHTPISTHLTWAKKLDNDPAHQWLREKMFIISEQVQGYLNDYNRQTR</sequence>
<dbReference type="RefSeq" id="WP_289963410.1">
    <property type="nucleotide sequence ID" value="NZ_JAUEOZ010000002.1"/>
</dbReference>
<reference evidence="6" key="1">
    <citation type="submission" date="2024-05" db="EMBL/GenBank/DDBJ databases">
        <title>Genome Sequences of Four Agar- Degrading Marine Bacteria.</title>
        <authorList>
            <person name="Phillips E.K."/>
            <person name="Shaffer J.C."/>
            <person name="Henson M.W."/>
            <person name="Temperton B."/>
            <person name="Thrash C.J."/>
            <person name="Martin M.O."/>
        </authorList>
    </citation>
    <scope>NUCLEOTIDE SEQUENCE</scope>
    <source>
        <strain evidence="6">EKP203</strain>
    </source>
</reference>
<gene>
    <name evidence="6" type="ORF">QWJ08_18560</name>
</gene>
<evidence type="ECO:0000256" key="2">
    <source>
        <dbReference type="ARBA" id="ARBA00023015"/>
    </source>
</evidence>
<dbReference type="PROSITE" id="PS50931">
    <property type="entry name" value="HTH_LYSR"/>
    <property type="match status" value="1"/>
</dbReference>
<comment type="similarity">
    <text evidence="1">Belongs to the LysR transcriptional regulatory family.</text>
</comment>
<evidence type="ECO:0000256" key="3">
    <source>
        <dbReference type="ARBA" id="ARBA00023125"/>
    </source>
</evidence>
<organism evidence="6 7">
    <name type="scientific">Vibrio agarivorans</name>
    <dbReference type="NCBI Taxonomy" id="153622"/>
    <lineage>
        <taxon>Bacteria</taxon>
        <taxon>Pseudomonadati</taxon>
        <taxon>Pseudomonadota</taxon>
        <taxon>Gammaproteobacteria</taxon>
        <taxon>Vibrionales</taxon>
        <taxon>Vibrionaceae</taxon>
        <taxon>Vibrio</taxon>
    </lineage>
</organism>
<dbReference type="InterPro" id="IPR036388">
    <property type="entry name" value="WH-like_DNA-bd_sf"/>
</dbReference>
<evidence type="ECO:0000256" key="4">
    <source>
        <dbReference type="ARBA" id="ARBA00023163"/>
    </source>
</evidence>
<keyword evidence="2" id="KW-0805">Transcription regulation</keyword>
<dbReference type="InterPro" id="IPR000847">
    <property type="entry name" value="LysR_HTH_N"/>
</dbReference>
<comment type="caution">
    <text evidence="6">The sequence shown here is derived from an EMBL/GenBank/DDBJ whole genome shotgun (WGS) entry which is preliminary data.</text>
</comment>
<dbReference type="EMBL" id="JAUEOZ010000002">
    <property type="protein sequence ID" value="MDN2483349.1"/>
    <property type="molecule type" value="Genomic_DNA"/>
</dbReference>